<dbReference type="RefSeq" id="WP_175511399.1">
    <property type="nucleotide sequence ID" value="NZ_FPBV01000001.1"/>
</dbReference>
<protein>
    <submittedName>
        <fullName evidence="1">Uncharacterized protein</fullName>
    </submittedName>
</protein>
<dbReference type="AlphaFoldDB" id="A0A1I7FM13"/>
<gene>
    <name evidence="1" type="ORF">SAMN05421543_101335</name>
</gene>
<organism evidence="1 2">
    <name type="scientific">Alicyclobacillus macrosporangiidus</name>
    <dbReference type="NCBI Taxonomy" id="392015"/>
    <lineage>
        <taxon>Bacteria</taxon>
        <taxon>Bacillati</taxon>
        <taxon>Bacillota</taxon>
        <taxon>Bacilli</taxon>
        <taxon>Bacillales</taxon>
        <taxon>Alicyclobacillaceae</taxon>
        <taxon>Alicyclobacillus</taxon>
    </lineage>
</organism>
<proteinExistence type="predicted"/>
<dbReference type="STRING" id="392015.SAMN05421543_101335"/>
<dbReference type="EMBL" id="FPBV01000001">
    <property type="protein sequence ID" value="SFU37223.1"/>
    <property type="molecule type" value="Genomic_DNA"/>
</dbReference>
<keyword evidence="2" id="KW-1185">Reference proteome</keyword>
<accession>A0A1I7FM13</accession>
<dbReference type="Proteomes" id="UP000183508">
    <property type="component" value="Unassembled WGS sequence"/>
</dbReference>
<name>A0A1I7FM13_9BACL</name>
<reference evidence="2" key="1">
    <citation type="submission" date="2016-10" db="EMBL/GenBank/DDBJ databases">
        <authorList>
            <person name="Varghese N."/>
        </authorList>
    </citation>
    <scope>NUCLEOTIDE SEQUENCE [LARGE SCALE GENOMIC DNA]</scope>
    <source>
        <strain evidence="2">DSM 17980</strain>
    </source>
</reference>
<evidence type="ECO:0000313" key="1">
    <source>
        <dbReference type="EMBL" id="SFU37223.1"/>
    </source>
</evidence>
<evidence type="ECO:0000313" key="2">
    <source>
        <dbReference type="Proteomes" id="UP000183508"/>
    </source>
</evidence>
<sequence length="52" mass="6100">MPVVHEARCPYCGETWEIDVGVEQVSDEEFLDATRTPYVYVPCERCTYLHFD</sequence>